<name>A0AA39WV70_9PEZI</name>
<organism evidence="1 2">
    <name type="scientific">Bombardia bombarda</name>
    <dbReference type="NCBI Taxonomy" id="252184"/>
    <lineage>
        <taxon>Eukaryota</taxon>
        <taxon>Fungi</taxon>
        <taxon>Dikarya</taxon>
        <taxon>Ascomycota</taxon>
        <taxon>Pezizomycotina</taxon>
        <taxon>Sordariomycetes</taxon>
        <taxon>Sordariomycetidae</taxon>
        <taxon>Sordariales</taxon>
        <taxon>Lasiosphaeriaceae</taxon>
        <taxon>Bombardia</taxon>
    </lineage>
</organism>
<dbReference type="Proteomes" id="UP001174934">
    <property type="component" value="Unassembled WGS sequence"/>
</dbReference>
<dbReference type="AlphaFoldDB" id="A0AA39WV70"/>
<reference evidence="1" key="1">
    <citation type="submission" date="2023-06" db="EMBL/GenBank/DDBJ databases">
        <title>Genome-scale phylogeny and comparative genomics of the fungal order Sordariales.</title>
        <authorList>
            <consortium name="Lawrence Berkeley National Laboratory"/>
            <person name="Hensen N."/>
            <person name="Bonometti L."/>
            <person name="Westerberg I."/>
            <person name="Brannstrom I.O."/>
            <person name="Guillou S."/>
            <person name="Cros-Aarteil S."/>
            <person name="Calhoun S."/>
            <person name="Haridas S."/>
            <person name="Kuo A."/>
            <person name="Mondo S."/>
            <person name="Pangilinan J."/>
            <person name="Riley R."/>
            <person name="LaButti K."/>
            <person name="Andreopoulos B."/>
            <person name="Lipzen A."/>
            <person name="Chen C."/>
            <person name="Yanf M."/>
            <person name="Daum C."/>
            <person name="Ng V."/>
            <person name="Clum A."/>
            <person name="Steindorff A."/>
            <person name="Ohm R."/>
            <person name="Martin F."/>
            <person name="Silar P."/>
            <person name="Natvig D."/>
            <person name="Lalanne C."/>
            <person name="Gautier V."/>
            <person name="Ament-velasquez S.L."/>
            <person name="Kruys A."/>
            <person name="Hutchinson M.I."/>
            <person name="Powell A.J."/>
            <person name="Barry K."/>
            <person name="Miller A.N."/>
            <person name="Grigoriev I.V."/>
            <person name="Debuchy R."/>
            <person name="Gladieux P."/>
            <person name="Thoren M.H."/>
            <person name="Johannesson H."/>
        </authorList>
    </citation>
    <scope>NUCLEOTIDE SEQUENCE</scope>
    <source>
        <strain evidence="1">SMH3391-2</strain>
    </source>
</reference>
<proteinExistence type="predicted"/>
<evidence type="ECO:0000313" key="2">
    <source>
        <dbReference type="Proteomes" id="UP001174934"/>
    </source>
</evidence>
<accession>A0AA39WV70</accession>
<comment type="caution">
    <text evidence="1">The sequence shown here is derived from an EMBL/GenBank/DDBJ whole genome shotgun (WGS) entry which is preliminary data.</text>
</comment>
<dbReference type="EMBL" id="JAULSR010000004">
    <property type="protein sequence ID" value="KAK0621930.1"/>
    <property type="molecule type" value="Genomic_DNA"/>
</dbReference>
<gene>
    <name evidence="1" type="ORF">B0T17DRAFT_535397</name>
</gene>
<sequence length="260" mass="28453">MENGAPVGFGNALATTLPAQTPSSKPVAVEAWRIRTRDHVQQSFPTGVRIHPQFFHSPPQSLAPLSTLSTLFSKPTVSKPGGPQSTTILGQDGPCAVRIPQFARSKCNRQTLVCFVLHSNAPDTRLIDSIRQATDVFPSFPAKIMERKMQIHSMSFYFWPGQNVSTFLSGFVPQVFSLFPSMDSIVAQESSLLCGCCCAVRSEGIRLSLSRLVISNLTHNIGLRGFHFESQIHITLQCSPPSNTLDFCCTLSFTLLVLLG</sequence>
<evidence type="ECO:0000313" key="1">
    <source>
        <dbReference type="EMBL" id="KAK0621930.1"/>
    </source>
</evidence>
<keyword evidence="2" id="KW-1185">Reference proteome</keyword>
<protein>
    <submittedName>
        <fullName evidence="1">Uncharacterized protein</fullName>
    </submittedName>
</protein>